<accession>A0ACC0C217</accession>
<sequence length="173" mass="18956">MVSISGTLGCTPSQHDIQQTFPIQPSRHRPREHVLDRGARGVKRGTRRQPSRGAGRGRPPVPPFPDRPQTCGPWTHRDRESHFQVDQGYCVPPPPGLGFAPFQSPANTSIGFSSFRAPPPFDAAGSFTPHQPISHASSSDDEERTDDTVDVQHLGFGHRIGNKTTRFTSSDCP</sequence>
<reference evidence="2" key="1">
    <citation type="journal article" date="2023" name="Nat. Plants">
        <title>Single-cell RNA sequencing provides a high-resolution roadmap for understanding the multicellular compartmentation of specialized metabolism.</title>
        <authorList>
            <person name="Sun S."/>
            <person name="Shen X."/>
            <person name="Li Y."/>
            <person name="Li Y."/>
            <person name="Wang S."/>
            <person name="Li R."/>
            <person name="Zhang H."/>
            <person name="Shen G."/>
            <person name="Guo B."/>
            <person name="Wei J."/>
            <person name="Xu J."/>
            <person name="St-Pierre B."/>
            <person name="Chen S."/>
            <person name="Sun C."/>
        </authorList>
    </citation>
    <scope>NUCLEOTIDE SEQUENCE [LARGE SCALE GENOMIC DNA]</scope>
</reference>
<evidence type="ECO:0000313" key="2">
    <source>
        <dbReference type="Proteomes" id="UP001060085"/>
    </source>
</evidence>
<organism evidence="1 2">
    <name type="scientific">Catharanthus roseus</name>
    <name type="common">Madagascar periwinkle</name>
    <name type="synonym">Vinca rosea</name>
    <dbReference type="NCBI Taxonomy" id="4058"/>
    <lineage>
        <taxon>Eukaryota</taxon>
        <taxon>Viridiplantae</taxon>
        <taxon>Streptophyta</taxon>
        <taxon>Embryophyta</taxon>
        <taxon>Tracheophyta</taxon>
        <taxon>Spermatophyta</taxon>
        <taxon>Magnoliopsida</taxon>
        <taxon>eudicotyledons</taxon>
        <taxon>Gunneridae</taxon>
        <taxon>Pentapetalae</taxon>
        <taxon>asterids</taxon>
        <taxon>lamiids</taxon>
        <taxon>Gentianales</taxon>
        <taxon>Apocynaceae</taxon>
        <taxon>Rauvolfioideae</taxon>
        <taxon>Vinceae</taxon>
        <taxon>Catharanthinae</taxon>
        <taxon>Catharanthus</taxon>
    </lineage>
</organism>
<proteinExistence type="predicted"/>
<keyword evidence="2" id="KW-1185">Reference proteome</keyword>
<dbReference type="Proteomes" id="UP001060085">
    <property type="component" value="Linkage Group LG02"/>
</dbReference>
<comment type="caution">
    <text evidence="1">The sequence shown here is derived from an EMBL/GenBank/DDBJ whole genome shotgun (WGS) entry which is preliminary data.</text>
</comment>
<protein>
    <submittedName>
        <fullName evidence="1">Uncharacterized protein</fullName>
    </submittedName>
</protein>
<dbReference type="EMBL" id="CM044702">
    <property type="protein sequence ID" value="KAI5678836.1"/>
    <property type="molecule type" value="Genomic_DNA"/>
</dbReference>
<evidence type="ECO:0000313" key="1">
    <source>
        <dbReference type="EMBL" id="KAI5678836.1"/>
    </source>
</evidence>
<name>A0ACC0C217_CATRO</name>
<gene>
    <name evidence="1" type="ORF">M9H77_09786</name>
</gene>